<dbReference type="Pfam" id="PF13424">
    <property type="entry name" value="TPR_12"/>
    <property type="match status" value="2"/>
</dbReference>
<gene>
    <name evidence="1" type="ORF">FKV24_014430</name>
</gene>
<evidence type="ECO:0000313" key="1">
    <source>
        <dbReference type="EMBL" id="KAB8173029.1"/>
    </source>
</evidence>
<comment type="caution">
    <text evidence="1">The sequence shown here is derived from an EMBL/GenBank/DDBJ whole genome shotgun (WGS) entry which is preliminary data.</text>
</comment>
<accession>A0A508AIZ4</accession>
<dbReference type="InterPro" id="IPR011990">
    <property type="entry name" value="TPR-like_helical_dom_sf"/>
</dbReference>
<protein>
    <submittedName>
        <fullName evidence="1">Tetratricopeptide repeat protein</fullName>
    </submittedName>
</protein>
<dbReference type="SUPFAM" id="SSF48452">
    <property type="entry name" value="TPR-like"/>
    <property type="match status" value="3"/>
</dbReference>
<proteinExistence type="predicted"/>
<dbReference type="SMART" id="SM00028">
    <property type="entry name" value="TPR"/>
    <property type="match status" value="8"/>
</dbReference>
<dbReference type="InterPro" id="IPR019734">
    <property type="entry name" value="TPR_rpt"/>
</dbReference>
<dbReference type="PANTHER" id="PTHR10098">
    <property type="entry name" value="RAPSYN-RELATED"/>
    <property type="match status" value="1"/>
</dbReference>
<dbReference type="Proteomes" id="UP000320431">
    <property type="component" value="Unassembled WGS sequence"/>
</dbReference>
<dbReference type="PROSITE" id="PS50005">
    <property type="entry name" value="TPR"/>
    <property type="match status" value="1"/>
</dbReference>
<dbReference type="AlphaFoldDB" id="A0A508AIZ4"/>
<reference evidence="1 2" key="1">
    <citation type="submission" date="2019-10" db="EMBL/GenBank/DDBJ databases">
        <title>Lysobacter alkalisoli sp. nov., isolated from saline-alkaline soil.</title>
        <authorList>
            <person name="Sun J.-Q."/>
        </authorList>
    </citation>
    <scope>NUCLEOTIDE SEQUENCE [LARGE SCALE GENOMIC DNA]</scope>
    <source>
        <strain evidence="1 2">KCTC 42381</strain>
    </source>
</reference>
<dbReference type="RefSeq" id="WP_141482881.1">
    <property type="nucleotide sequence ID" value="NZ_VICD02000246.1"/>
</dbReference>
<feature type="non-terminal residue" evidence="1">
    <location>
        <position position="1"/>
    </location>
</feature>
<dbReference type="EMBL" id="VICD02000246">
    <property type="protein sequence ID" value="KAB8173029.1"/>
    <property type="molecule type" value="Genomic_DNA"/>
</dbReference>
<sequence length="561" mass="60052">GGPALDAYGAGLIARRDGNLEQALQDLQQATAAAPAYTAAWVASAETAQAIGEIDSAWDAIEQAQRSAGNAPVRLRRQLQAAHALLDGDAASAIGQWQTQLQATPDDTFAQLQLARAQGAAGDFAAAVTTAKTLTRRDGNDPRGWYELGKFSILSGDARHAVDEYLVRALVLYKRSRNTFGEAETVNALGIGYGRLGQTADAAEQYRKAVELRRAVGNRRGVATSLRNLAGVSSLTGHFDQAAEHLRQARALYTELGDRDGLAAIENELGLLDEERGDYAGALAAFRRALQSWQQAGDSHGSAQALNNIGFAHYQLGAYDDAQVYWQQATEAYRKLGSQTGLIRTAQNLGLLDTARGRWDKARQRLRESLSNAERQQMPEEAAVSRRNLAELALWQGHLGDAIDQAEAAGALFRQREDQRGMLDSRLLKAQALLAARADDEAGRILAALETGLADAPAEQQAIAALLRAGLARREGDAARVTEALRQARQRAATSGVRQLQLQIELDAARAEPGSDRQALDGATAALGHAGLRLGWLELAMADAVAANDPQTALSAYREAS</sequence>
<organism evidence="1 2">
    <name type="scientific">Marilutibacter maris</name>
    <dbReference type="NCBI Taxonomy" id="1605891"/>
    <lineage>
        <taxon>Bacteria</taxon>
        <taxon>Pseudomonadati</taxon>
        <taxon>Pseudomonadota</taxon>
        <taxon>Gammaproteobacteria</taxon>
        <taxon>Lysobacterales</taxon>
        <taxon>Lysobacteraceae</taxon>
        <taxon>Marilutibacter</taxon>
    </lineage>
</organism>
<name>A0A508AIZ4_9GAMM</name>
<evidence type="ECO:0000313" key="2">
    <source>
        <dbReference type="Proteomes" id="UP000320431"/>
    </source>
</evidence>
<dbReference type="Gene3D" id="1.25.40.10">
    <property type="entry name" value="Tetratricopeptide repeat domain"/>
    <property type="match status" value="3"/>
</dbReference>
<feature type="non-terminal residue" evidence="1">
    <location>
        <position position="561"/>
    </location>
</feature>